<dbReference type="Proteomes" id="UP000503278">
    <property type="component" value="Chromosome"/>
</dbReference>
<feature type="signal peptide" evidence="1">
    <location>
        <begin position="1"/>
        <end position="22"/>
    </location>
</feature>
<organism evidence="2 3">
    <name type="scientific">Mucilaginibacter robiniae</name>
    <dbReference type="NCBI Taxonomy" id="2728022"/>
    <lineage>
        <taxon>Bacteria</taxon>
        <taxon>Pseudomonadati</taxon>
        <taxon>Bacteroidota</taxon>
        <taxon>Sphingobacteriia</taxon>
        <taxon>Sphingobacteriales</taxon>
        <taxon>Sphingobacteriaceae</taxon>
        <taxon>Mucilaginibacter</taxon>
    </lineage>
</organism>
<accession>A0A7L5E2A9</accession>
<proteinExistence type="predicted"/>
<sequence>MKKIIYSLTVLFALGLASSCKKYIDINTNPNAPTSVDASTLLPPMLAGMARGVWYDSRYVGQYAQIWGYATANNIWDQEGYAPGSDSGGEMWRTVYFSLGQNVNLMWQDANANKKYDYVGVGWALRAWGWQTGGDMYNNMIVKEAFDPNRLTFDYDTPQDVYAEVVKDCQLALNYLNLAIKTDGSPVSASLAKGDYMYSGDRSRWVKFVYSILAQNALHQSNKSTFNPDLVKKYVDSSFSSNADNASVQCNGSQSGDSNFWGPTRGNLTNYRQSDYIVRLLDGRVFTGSTTQNLTIDPRLPLLLVASKDGAYRGVVPPLGDPNTADVNTAIPQFVGATTATSSTSAAKYLFNDNSRAVLMTYPVLQFMKAEALYKKGDMSGAYEAYIKGVTNALDFASNPPISSSLTGTQKYISDVTINNYLKSACVPQSAAALKLSDILQQKFIALFLWNPLEAWADERRYQYDASVFQGFTVPGTLYPDNAGKQVYLLRPRYNSEYIWNVPALKSIGALDPDYHTKKPWFILP</sequence>
<keyword evidence="2" id="KW-0449">Lipoprotein</keyword>
<protein>
    <submittedName>
        <fullName evidence="2">SusD/RagB family nutrient-binding outer membrane lipoprotein</fullName>
    </submittedName>
</protein>
<dbReference type="Gene3D" id="1.25.40.390">
    <property type="match status" value="1"/>
</dbReference>
<dbReference type="PROSITE" id="PS51257">
    <property type="entry name" value="PROKAR_LIPOPROTEIN"/>
    <property type="match status" value="1"/>
</dbReference>
<dbReference type="AlphaFoldDB" id="A0A7L5E2A9"/>
<evidence type="ECO:0000313" key="2">
    <source>
        <dbReference type="EMBL" id="QJD95754.1"/>
    </source>
</evidence>
<keyword evidence="1" id="KW-0732">Signal</keyword>
<dbReference type="InterPro" id="IPR041662">
    <property type="entry name" value="SusD-like_2"/>
</dbReference>
<evidence type="ECO:0000256" key="1">
    <source>
        <dbReference type="SAM" id="SignalP"/>
    </source>
</evidence>
<keyword evidence="3" id="KW-1185">Reference proteome</keyword>
<reference evidence="2 3" key="1">
    <citation type="submission" date="2020-04" db="EMBL/GenBank/DDBJ databases">
        <title>Genome sequencing of novel species.</title>
        <authorList>
            <person name="Heo J."/>
            <person name="Kim S.-J."/>
            <person name="Kim J.-S."/>
            <person name="Hong S.-B."/>
            <person name="Kwon S.-W."/>
        </authorList>
    </citation>
    <scope>NUCLEOTIDE SEQUENCE [LARGE SCALE GENOMIC DNA]</scope>
    <source>
        <strain evidence="2 3">F39-2</strain>
    </source>
</reference>
<dbReference type="Pfam" id="PF12771">
    <property type="entry name" value="SusD-like_2"/>
    <property type="match status" value="1"/>
</dbReference>
<name>A0A7L5E2A9_9SPHI</name>
<evidence type="ECO:0000313" key="3">
    <source>
        <dbReference type="Proteomes" id="UP000503278"/>
    </source>
</evidence>
<feature type="chain" id="PRO_5029915733" evidence="1">
    <location>
        <begin position="23"/>
        <end position="525"/>
    </location>
</feature>
<dbReference type="KEGG" id="mrob:HH214_07660"/>
<dbReference type="InterPro" id="IPR011990">
    <property type="entry name" value="TPR-like_helical_dom_sf"/>
</dbReference>
<gene>
    <name evidence="2" type="ORF">HH214_07660</name>
</gene>
<dbReference type="RefSeq" id="WP_169606761.1">
    <property type="nucleotide sequence ID" value="NZ_CP051682.1"/>
</dbReference>
<dbReference type="SUPFAM" id="SSF48452">
    <property type="entry name" value="TPR-like"/>
    <property type="match status" value="1"/>
</dbReference>
<dbReference type="EMBL" id="CP051682">
    <property type="protein sequence ID" value="QJD95754.1"/>
    <property type="molecule type" value="Genomic_DNA"/>
</dbReference>